<reference evidence="3" key="1">
    <citation type="submission" date="2018-02" db="EMBL/GenBank/DDBJ databases">
        <title>Firefly genomes illuminate parallel origins of bioluminescence in beetles.</title>
        <authorList>
            <person name="Fallon T.R."/>
            <person name="Lower S.E.S."/>
            <person name="Behringer M."/>
            <person name="Weng J.-K."/>
        </authorList>
    </citation>
    <scope>NUCLEOTIDE SEQUENCE [LARGE SCALE GENOMIC DNA]</scope>
</reference>
<name>A0A2S0NK06_9MOLU</name>
<dbReference type="InterPro" id="IPR000209">
    <property type="entry name" value="Peptidase_S8/S53_dom"/>
</dbReference>
<organism evidence="2 3">
    <name type="scientific">Williamsoniiplasma luminosum</name>
    <dbReference type="NCBI Taxonomy" id="214888"/>
    <lineage>
        <taxon>Bacteria</taxon>
        <taxon>Bacillati</taxon>
        <taxon>Mycoplasmatota</taxon>
        <taxon>Mollicutes</taxon>
        <taxon>Entomoplasmatales</taxon>
        <taxon>Williamsoniiplasma</taxon>
    </lineage>
</organism>
<dbReference type="GO" id="GO:0006508">
    <property type="term" value="P:proteolysis"/>
    <property type="evidence" value="ECO:0007669"/>
    <property type="project" value="InterPro"/>
</dbReference>
<dbReference type="EMBL" id="CP027019">
    <property type="protein sequence ID" value="AVP49339.1"/>
    <property type="molecule type" value="Genomic_DNA"/>
</dbReference>
<dbReference type="SUPFAM" id="SSF52743">
    <property type="entry name" value="Subtilisin-like"/>
    <property type="match status" value="1"/>
</dbReference>
<evidence type="ECO:0000259" key="1">
    <source>
        <dbReference type="Pfam" id="PF00082"/>
    </source>
</evidence>
<sequence>MSKIIIYSQPKTKLNKFTGRKFSFEKWNYDIKKTITNSIKSLKGIKEYFLDFQEFAEFPVTVSYKRVVPKTSRIQAILVNHEFSGPNQIGSKYIFNRNNKLGRIDVIYSLSISDLDRTIDNMSKLQDFILNNPTFQKEVSEIANSNQKAEEKNQKIKELITFKYSSLKTIHKKLLDDFVNILELKINLIEPFEETPIFSFLDLKINNFNKIIDLLLDNGIDINEESLIASDFWNIDIEKVNQIVTKYPFIFSQTMNDIEIDLEVQEFIQSGKVELPIIKNEDINKTVIGLIDSKVKYIDQGWEQKFIESQYDMLEIYQNEDLDHGTQVASIISLNDFINEEKDGLGIFKVRSFNVLPEGKILTSMLMRKIHKIISENYHEIKIWNISLGSEKSYNELIITPFGKLIDKLQFEFGVQIVTSAGNSKERNLSSPADSLTSISVGSLYKSRSTGKVLEWERSGSGKIFGMYQKPNCYEFGNNRGNPDWGGPIVHSLPGSSENLKIENGTSFSAPLVTRKVAYLIENFKISPQCARAVINYLSKSNSHGIPDLEILKGENDIFVFIEGLIDTKGKYEIDVNLPINSSNKTEFSASYSVCYNIPNEIEIGDEYSPLDISFRLAQKNGSSRSNILSPISKKDKVDADEKALKEYFGKYNPNTVVFDKKFSKNKQISLKSKEPFSFVVERMDLLNHGIPSVEYGIMVHLKEIVENSLINFEELNSENIISIFNYGDIDIDIEL</sequence>
<gene>
    <name evidence="2" type="ORF">C5T88_01955</name>
</gene>
<evidence type="ECO:0000313" key="3">
    <source>
        <dbReference type="Proteomes" id="UP000239250"/>
    </source>
</evidence>
<dbReference type="GO" id="GO:0004252">
    <property type="term" value="F:serine-type endopeptidase activity"/>
    <property type="evidence" value="ECO:0007669"/>
    <property type="project" value="InterPro"/>
</dbReference>
<dbReference type="Pfam" id="PF00082">
    <property type="entry name" value="Peptidase_S8"/>
    <property type="match status" value="1"/>
</dbReference>
<dbReference type="RefSeq" id="WP_303662662.1">
    <property type="nucleotide sequence ID" value="NZ_CP027019.1"/>
</dbReference>
<dbReference type="InterPro" id="IPR036852">
    <property type="entry name" value="Peptidase_S8/S53_dom_sf"/>
</dbReference>
<dbReference type="Proteomes" id="UP000239250">
    <property type="component" value="Chromosome"/>
</dbReference>
<protein>
    <recommendedName>
        <fullName evidence="1">Peptidase S8/S53 domain-containing protein</fullName>
    </recommendedName>
</protein>
<dbReference type="Gene3D" id="3.40.50.200">
    <property type="entry name" value="Peptidase S8/S53 domain"/>
    <property type="match status" value="1"/>
</dbReference>
<proteinExistence type="predicted"/>
<feature type="domain" description="Peptidase S8/S53" evidence="1">
    <location>
        <begin position="285"/>
        <end position="528"/>
    </location>
</feature>
<evidence type="ECO:0000313" key="2">
    <source>
        <dbReference type="EMBL" id="AVP49339.1"/>
    </source>
</evidence>
<accession>A0A2S0NK06</accession>
<dbReference type="AlphaFoldDB" id="A0A2S0NK06"/>